<dbReference type="InterPro" id="IPR000768">
    <property type="entry name" value="ART"/>
</dbReference>
<dbReference type="OrthoDB" id="423533at2759"/>
<sequence>MAEQNSELPDSINQLLNILNSFQIPTNTDEDSSEILLKIVKYLNAYHGSLLYLPSILSHGLFAKLRVCYRLFLKKWRLQNHSSNEFDQQQKLCLSEVSALFGRLSIGITDTNIHLMKLLFFNKSFVDEFIDCLNAIISGQQDSLLLIIIQSLISAFSRLALKMNINSDPMLEQLTDAITEYVRSVDLKKEMLTPNVTADQRLFIRICLDYLINCKGQRRRYLHIAVRRSQFQHFIEWIQEENRSLVGKMTIETVTIVDYIATIFSTRQADEAFASDALVKQYLDMYDWSLGNWKQTSKTIDKILVPVILQDFDPLKPDEVIYKHREKRRRENQIRIAKRNREDTIIVWIYDNKTIEDNNLVKIKSHLDSIRYNICCFDISQSVSSALDFILSHRSNCLAILIDAVALPFILNQILDAVQFSSTIFVYNSKQEIPFVSFFSSNIQSCITSLATDVEWKTIFNTEMLFCEPNQIFSVEDMPVSSAHIMWHLLLVEALTNMPTGSLEEFVTAAQLWYSTNTVALLEIDYFKINYRTETPELWYNATNSTIIQRILRNAFKRADIETLYFARSIIIDISRKISSTMPSSIGTRRIFACSIMNKRKTKFLFDHQDSLIMPVDFLVGHVSCDKIIDDLRRLPNKDFDKVLFEIDVDNHVPVLDLGADGVLFNIGVLFQLIHIVFDSACQIYYFRVQTVPSSNVAKRLIDKTIQLREQVGESTDRRILFGSLLAHMNCVRSAMNYFLFYNNYDENDKEMEINTLAELGRISLRCNELVDAEKFLLAACDLYKRSQIAMEDSVIGRIRTDLVLILVRLGRNIEANALCQETLQFLCDSPQSLSLELLNIAQGRVSLCAINDELAQATFDNLCQEYKRKSYQCQYAALIGGNAIDIGDMYRDKNLLSMAHKCYLFAYSISEHNQLNTHPMMIALLHRLSQLLDQKPSSNEIETKLTDVWQIISYDDVDSQENRMLVDAGRNLALFYVKKCEYSKATAWFEMCLSVYRQQWPKEERYIHQCQAYILKHRVGLKLITSVETLTTQASLQVNDIVLSMEYEHLIRKQLLQETADEENRRWEEAMMTWKQNMEVDSGIVTRQLVVWIEPNLQTLNTDQEIQEIIRTSPYTDFHPFEDVDSAVFFLIRDYQFIHVQVVVANSIADEFFEMQEIAQLQKTCCLTMCVFVFDADETEEIDRYNRYLTYLPCGRKCWLEERDHDERCLIMSRDRFLCKEFCLRKDTLGMYIAMIIRLVDIGGFGNIFTTEVDNERNKIMFTKDDHHHIDFVGFMSGYNTATPKVFNHLRFAKPLNMQKNDVQIATLVMFARRHNLTDQQIAIICRYFSTGNCIRSVTFIKYLVRLWSLESPVYFYRLVNTALAECCVEDLHYLRFIIYDYLEMFYAKSLPYFAGTLYRGISTTDENIAMLMSLEGQKIYFVCFTATSKNRARAQVGGNVLFEIETLSDKSQEAQKLYSNADISIVSQFPEEEEVLYAPLATFHLTSVRRDEDNSGTERYTVRLRELGGGSFLSMLHIDKIRRMPNASPFLTGTDHWQINISKGKCFIRQHFQKQTV</sequence>
<comment type="catalytic activity">
    <reaction evidence="5 6">
        <text>L-arginyl-[protein] + NAD(+) = N(omega)-(ADP-D-ribosyl)-L-arginyl-[protein] + nicotinamide + H(+)</text>
        <dbReference type="Rhea" id="RHEA:19149"/>
        <dbReference type="Rhea" id="RHEA-COMP:10532"/>
        <dbReference type="Rhea" id="RHEA-COMP:15087"/>
        <dbReference type="ChEBI" id="CHEBI:15378"/>
        <dbReference type="ChEBI" id="CHEBI:17154"/>
        <dbReference type="ChEBI" id="CHEBI:29965"/>
        <dbReference type="ChEBI" id="CHEBI:57540"/>
        <dbReference type="ChEBI" id="CHEBI:142554"/>
        <dbReference type="EC" id="2.4.2.31"/>
    </reaction>
</comment>
<keyword evidence="6" id="KW-0521">NADP</keyword>
<reference evidence="7" key="1">
    <citation type="submission" date="2021-02" db="EMBL/GenBank/DDBJ databases">
        <authorList>
            <person name="Nowell W R."/>
        </authorList>
    </citation>
    <scope>NUCLEOTIDE SEQUENCE</scope>
</reference>
<evidence type="ECO:0000313" key="10">
    <source>
        <dbReference type="Proteomes" id="UP000663877"/>
    </source>
</evidence>
<keyword evidence="6" id="KW-0520">NAD</keyword>
<accession>A0A815GJR5</accession>
<keyword evidence="3 6" id="KW-0808">Transferase</keyword>
<keyword evidence="2 6" id="KW-0328">Glycosyltransferase</keyword>
<dbReference type="Proteomes" id="UP000663832">
    <property type="component" value="Unassembled WGS sequence"/>
</dbReference>
<gene>
    <name evidence="7" type="ORF">BJG266_LOCUS34330</name>
    <name evidence="8" type="ORF">QVE165_LOCUS46562</name>
</gene>
<evidence type="ECO:0000256" key="4">
    <source>
        <dbReference type="ARBA" id="ARBA00022695"/>
    </source>
</evidence>
<dbReference type="GO" id="GO:0016779">
    <property type="term" value="F:nucleotidyltransferase activity"/>
    <property type="evidence" value="ECO:0007669"/>
    <property type="project" value="UniProtKB-KW"/>
</dbReference>
<evidence type="ECO:0000256" key="5">
    <source>
        <dbReference type="ARBA" id="ARBA00047597"/>
    </source>
</evidence>
<evidence type="ECO:0000313" key="7">
    <source>
        <dbReference type="EMBL" id="CAF1339462.1"/>
    </source>
</evidence>
<dbReference type="SUPFAM" id="SSF56399">
    <property type="entry name" value="ADP-ribosylation"/>
    <property type="match status" value="1"/>
</dbReference>
<evidence type="ECO:0000256" key="3">
    <source>
        <dbReference type="ARBA" id="ARBA00022679"/>
    </source>
</evidence>
<proteinExistence type="inferred from homology"/>
<name>A0A815GJR5_9BILA</name>
<comment type="caution">
    <text evidence="7">The sequence shown here is derived from an EMBL/GenBank/DDBJ whole genome shotgun (WGS) entry which is preliminary data.</text>
</comment>
<evidence type="ECO:0000256" key="1">
    <source>
        <dbReference type="ARBA" id="ARBA00009558"/>
    </source>
</evidence>
<evidence type="ECO:0000313" key="8">
    <source>
        <dbReference type="EMBL" id="CAF1544261.1"/>
    </source>
</evidence>
<evidence type="ECO:0000313" key="9">
    <source>
        <dbReference type="Proteomes" id="UP000663832"/>
    </source>
</evidence>
<keyword evidence="4" id="KW-0548">Nucleotidyltransferase</keyword>
<protein>
    <recommendedName>
        <fullName evidence="6">NAD(P)(+)--arginine ADP-ribosyltransferase</fullName>
        <ecNumber evidence="6">2.4.2.31</ecNumber>
    </recommendedName>
    <alternativeName>
        <fullName evidence="6">Mono(ADP-ribosyl)transferase</fullName>
    </alternativeName>
</protein>
<dbReference type="Pfam" id="PF01129">
    <property type="entry name" value="ART"/>
    <property type="match status" value="1"/>
</dbReference>
<organism evidence="7 10">
    <name type="scientific">Adineta steineri</name>
    <dbReference type="NCBI Taxonomy" id="433720"/>
    <lineage>
        <taxon>Eukaryota</taxon>
        <taxon>Metazoa</taxon>
        <taxon>Spiralia</taxon>
        <taxon>Gnathifera</taxon>
        <taxon>Rotifera</taxon>
        <taxon>Eurotatoria</taxon>
        <taxon>Bdelloidea</taxon>
        <taxon>Adinetida</taxon>
        <taxon>Adinetidae</taxon>
        <taxon>Adineta</taxon>
    </lineage>
</organism>
<dbReference type="Proteomes" id="UP000663877">
    <property type="component" value="Unassembled WGS sequence"/>
</dbReference>
<evidence type="ECO:0000256" key="2">
    <source>
        <dbReference type="ARBA" id="ARBA00022676"/>
    </source>
</evidence>
<keyword evidence="9" id="KW-1185">Reference proteome</keyword>
<dbReference type="EMBL" id="CAJNOM010000696">
    <property type="protein sequence ID" value="CAF1544261.1"/>
    <property type="molecule type" value="Genomic_DNA"/>
</dbReference>
<comment type="similarity">
    <text evidence="1 6">Belongs to the Arg-specific ADP-ribosyltransferase family.</text>
</comment>
<dbReference type="GO" id="GO:0106274">
    <property type="term" value="F:NAD+-protein-arginine ADP-ribosyltransferase activity"/>
    <property type="evidence" value="ECO:0007669"/>
    <property type="project" value="UniProtKB-EC"/>
</dbReference>
<dbReference type="EMBL" id="CAJNOI010000749">
    <property type="protein sequence ID" value="CAF1339462.1"/>
    <property type="molecule type" value="Genomic_DNA"/>
</dbReference>
<dbReference type="EC" id="2.4.2.31" evidence="6"/>
<evidence type="ECO:0000256" key="6">
    <source>
        <dbReference type="RuleBase" id="RU361228"/>
    </source>
</evidence>
<dbReference type="Gene3D" id="3.90.176.10">
    <property type="entry name" value="Toxin ADP-ribosyltransferase, Chain A, domain 1"/>
    <property type="match status" value="1"/>
</dbReference>